<dbReference type="Proteomes" id="UP001162001">
    <property type="component" value="Segment"/>
</dbReference>
<dbReference type="EMBL" id="MT418680">
    <property type="protein sequence ID" value="QKF94357.1"/>
    <property type="molecule type" value="Genomic_DNA"/>
</dbReference>
<gene>
    <name evidence="1" type="ORF">Fadolivirus_1_899</name>
</gene>
<name>A0A7D3V906_9VIRU</name>
<sequence>MGTIQDKTATTENFNLLKHIDSLFSNIQDLIDDIIKSIYNDNSQNNDNINEFISNKNNFAGTLYDIYYEFTVMKSQNQLDGCTLSPFHYPCYFDIMIDGTPYALRVTSVHNEFRMIYTSILLNNQIVNNELNNNTAFKNHNNVNSILNMLYDLKTYAKN</sequence>
<evidence type="ECO:0000313" key="2">
    <source>
        <dbReference type="Proteomes" id="UP001162001"/>
    </source>
</evidence>
<protein>
    <submittedName>
        <fullName evidence="1">Uncharacterized protein</fullName>
    </submittedName>
</protein>
<proteinExistence type="predicted"/>
<keyword evidence="2" id="KW-1185">Reference proteome</keyword>
<organism evidence="1 2">
    <name type="scientific">Fadolivirus FV1/VV64</name>
    <dbReference type="NCBI Taxonomy" id="3070911"/>
    <lineage>
        <taxon>Viruses</taxon>
        <taxon>Varidnaviria</taxon>
        <taxon>Bamfordvirae</taxon>
        <taxon>Nucleocytoviricota</taxon>
        <taxon>Megaviricetes</taxon>
        <taxon>Imitervirales</taxon>
        <taxon>Mimiviridae</taxon>
        <taxon>Klosneuvirinae</taxon>
        <taxon>Fadolivirus</taxon>
        <taxon>Fadolivirus algeromassiliense</taxon>
    </lineage>
</organism>
<reference evidence="1 2" key="1">
    <citation type="submission" date="2020-04" db="EMBL/GenBank/DDBJ databases">
        <title>Advantages and limits of metagenomic assembly and binning of a giant virus.</title>
        <authorList>
            <person name="Schulz F."/>
            <person name="Andreani J."/>
            <person name="Francis R."/>
            <person name="Boudjemaa H."/>
            <person name="Bou Khalil J.Y."/>
            <person name="Lee J."/>
            <person name="La Scola B."/>
            <person name="Woyke T."/>
        </authorList>
    </citation>
    <scope>NUCLEOTIDE SEQUENCE [LARGE SCALE GENOMIC DNA]</scope>
    <source>
        <strain evidence="1 2">FV1/VV64</strain>
    </source>
</reference>
<evidence type="ECO:0000313" key="1">
    <source>
        <dbReference type="EMBL" id="QKF94357.1"/>
    </source>
</evidence>
<accession>A0A7D3V906</accession>